<gene>
    <name evidence="1" type="ORF">BST83_10360</name>
</gene>
<protein>
    <submittedName>
        <fullName evidence="1">Uncharacterized protein</fullName>
    </submittedName>
</protein>
<name>A0A2S7KY37_9FLAO</name>
<proteinExistence type="predicted"/>
<keyword evidence="2" id="KW-1185">Reference proteome</keyword>
<sequence length="65" mass="7420">MAYAEMSSLTTNNIEIGFDAKEWIQIIRKKTNGNISVQVLPKAKQILEKYKHELPSICCFFIEGS</sequence>
<dbReference type="Proteomes" id="UP000239522">
    <property type="component" value="Unassembled WGS sequence"/>
</dbReference>
<reference evidence="1 2" key="1">
    <citation type="submission" date="2016-11" db="EMBL/GenBank/DDBJ databases">
        <title>Trade-off between light-utilization and light-protection in marine flavobacteria.</title>
        <authorList>
            <person name="Kumagai Y."/>
        </authorList>
    </citation>
    <scope>NUCLEOTIDE SEQUENCE [LARGE SCALE GENOMIC DNA]</scope>
    <source>
        <strain evidence="1 2">ATCC 700397</strain>
    </source>
</reference>
<accession>A0A2S7KY37</accession>
<dbReference type="AlphaFoldDB" id="A0A2S7KY37"/>
<comment type="caution">
    <text evidence="1">The sequence shown here is derived from an EMBL/GenBank/DDBJ whole genome shotgun (WGS) entry which is preliminary data.</text>
</comment>
<evidence type="ECO:0000313" key="1">
    <source>
        <dbReference type="EMBL" id="PQB07516.1"/>
    </source>
</evidence>
<organism evidence="1 2">
    <name type="scientific">Polaribacter filamentus</name>
    <dbReference type="NCBI Taxonomy" id="53483"/>
    <lineage>
        <taxon>Bacteria</taxon>
        <taxon>Pseudomonadati</taxon>
        <taxon>Bacteroidota</taxon>
        <taxon>Flavobacteriia</taxon>
        <taxon>Flavobacteriales</taxon>
        <taxon>Flavobacteriaceae</taxon>
    </lineage>
</organism>
<dbReference type="EMBL" id="MQUA01000013">
    <property type="protein sequence ID" value="PQB07516.1"/>
    <property type="molecule type" value="Genomic_DNA"/>
</dbReference>
<evidence type="ECO:0000313" key="2">
    <source>
        <dbReference type="Proteomes" id="UP000239522"/>
    </source>
</evidence>